<dbReference type="EMBL" id="SRQM01000114">
    <property type="protein sequence ID" value="KAG6118080.1"/>
    <property type="molecule type" value="Genomic_DNA"/>
</dbReference>
<proteinExistence type="predicted"/>
<evidence type="ECO:0000313" key="1">
    <source>
        <dbReference type="EMBL" id="KAG6118080.1"/>
    </source>
</evidence>
<name>A0A9P7TYT2_9HYPO</name>
<dbReference type="Proteomes" id="UP000732380">
    <property type="component" value="Unassembled WGS sequence"/>
</dbReference>
<keyword evidence="2" id="KW-1185">Reference proteome</keyword>
<evidence type="ECO:0000313" key="2">
    <source>
        <dbReference type="Proteomes" id="UP000732380"/>
    </source>
</evidence>
<comment type="caution">
    <text evidence="1">The sequence shown here is derived from an EMBL/GenBank/DDBJ whole genome shotgun (WGS) entry which is preliminary data.</text>
</comment>
<dbReference type="AlphaFoldDB" id="A0A9P7TYT2"/>
<reference evidence="1 2" key="1">
    <citation type="journal article" date="2020" name="bioRxiv">
        <title>Whole genome comparisons of ergot fungi reveals the divergence and evolution of species within the genus Claviceps are the result of varying mechanisms driving genome evolution and host range expansion.</title>
        <authorList>
            <person name="Wyka S.A."/>
            <person name="Mondo S.J."/>
            <person name="Liu M."/>
            <person name="Dettman J."/>
            <person name="Nalam V."/>
            <person name="Broders K.D."/>
        </authorList>
    </citation>
    <scope>NUCLEOTIDE SEQUENCE [LARGE SCALE GENOMIC DNA]</scope>
    <source>
        <strain evidence="1 2">LM576</strain>
    </source>
</reference>
<organism evidence="1 2">
    <name type="scientific">Claviceps humidiphila</name>
    <dbReference type="NCBI Taxonomy" id="1294629"/>
    <lineage>
        <taxon>Eukaryota</taxon>
        <taxon>Fungi</taxon>
        <taxon>Dikarya</taxon>
        <taxon>Ascomycota</taxon>
        <taxon>Pezizomycotina</taxon>
        <taxon>Sordariomycetes</taxon>
        <taxon>Hypocreomycetidae</taxon>
        <taxon>Hypocreales</taxon>
        <taxon>Clavicipitaceae</taxon>
        <taxon>Claviceps</taxon>
    </lineage>
</organism>
<sequence length="87" mass="9845">MPGRDRGGRWGVAGSSVLDLLGETGRKERSWEVIEVLPGLANDPTLPLAAVDIQRHNAKRAMRWRGPASVFAQRRHNRVYLVQRKYP</sequence>
<accession>A0A9P7TYT2</accession>
<protein>
    <submittedName>
        <fullName evidence="1">Uncharacterized protein</fullName>
    </submittedName>
</protein>
<gene>
    <name evidence="1" type="ORF">E4U13_000531</name>
</gene>